<keyword evidence="2" id="KW-1185">Reference proteome</keyword>
<organism evidence="1 2">
    <name type="scientific">Entomophthora muscae</name>
    <dbReference type="NCBI Taxonomy" id="34485"/>
    <lineage>
        <taxon>Eukaryota</taxon>
        <taxon>Fungi</taxon>
        <taxon>Fungi incertae sedis</taxon>
        <taxon>Zoopagomycota</taxon>
        <taxon>Entomophthoromycotina</taxon>
        <taxon>Entomophthoromycetes</taxon>
        <taxon>Entomophthorales</taxon>
        <taxon>Entomophthoraceae</taxon>
        <taxon>Entomophthora</taxon>
    </lineage>
</organism>
<evidence type="ECO:0000313" key="1">
    <source>
        <dbReference type="EMBL" id="KAJ9071497.1"/>
    </source>
</evidence>
<sequence length="58" mass="6173">MSRAYMSCKVATSDLPTNKLQVFLAHSANLGNPLPQPLLSAQCHASAWLFGKLGQTAS</sequence>
<name>A0ACC2TA85_9FUNG</name>
<proteinExistence type="predicted"/>
<protein>
    <submittedName>
        <fullName evidence="1">Uncharacterized protein</fullName>
    </submittedName>
</protein>
<comment type="caution">
    <text evidence="1">The sequence shown here is derived from an EMBL/GenBank/DDBJ whole genome shotgun (WGS) entry which is preliminary data.</text>
</comment>
<reference evidence="1" key="1">
    <citation type="submission" date="2022-04" db="EMBL/GenBank/DDBJ databases">
        <title>Genome of the entomopathogenic fungus Entomophthora muscae.</title>
        <authorList>
            <person name="Elya C."/>
            <person name="Lovett B.R."/>
            <person name="Lee E."/>
            <person name="Macias A.M."/>
            <person name="Hajek A.E."/>
            <person name="De Bivort B.L."/>
            <person name="Kasson M.T."/>
            <person name="De Fine Licht H.H."/>
            <person name="Stajich J.E."/>
        </authorList>
    </citation>
    <scope>NUCLEOTIDE SEQUENCE</scope>
    <source>
        <strain evidence="1">Berkeley</strain>
    </source>
</reference>
<dbReference type="Proteomes" id="UP001165960">
    <property type="component" value="Unassembled WGS sequence"/>
</dbReference>
<dbReference type="EMBL" id="QTSX02003185">
    <property type="protein sequence ID" value="KAJ9071497.1"/>
    <property type="molecule type" value="Genomic_DNA"/>
</dbReference>
<gene>
    <name evidence="1" type="ORF">DSO57_1036309</name>
</gene>
<accession>A0ACC2TA85</accession>
<evidence type="ECO:0000313" key="2">
    <source>
        <dbReference type="Proteomes" id="UP001165960"/>
    </source>
</evidence>